<dbReference type="Gene3D" id="3.60.10.10">
    <property type="entry name" value="Endonuclease/exonuclease/phosphatase"/>
    <property type="match status" value="1"/>
</dbReference>
<evidence type="ECO:0000256" key="1">
    <source>
        <dbReference type="ARBA" id="ARBA00022722"/>
    </source>
</evidence>
<dbReference type="PANTHER" id="PTHR11371:SF26">
    <property type="entry name" value="DEOXYRIBONUCLEASE"/>
    <property type="match status" value="1"/>
</dbReference>
<dbReference type="SMART" id="SM00476">
    <property type="entry name" value="DNaseIc"/>
    <property type="match status" value="1"/>
</dbReference>
<dbReference type="Proteomes" id="UP000504611">
    <property type="component" value="Unplaced"/>
</dbReference>
<evidence type="ECO:0000256" key="3">
    <source>
        <dbReference type="SAM" id="MobiDB-lite"/>
    </source>
</evidence>
<feature type="compositionally biased region" description="Basic residues" evidence="3">
    <location>
        <begin position="166"/>
        <end position="192"/>
    </location>
</feature>
<dbReference type="GO" id="GO:0006308">
    <property type="term" value="P:DNA catabolic process"/>
    <property type="evidence" value="ECO:0007669"/>
    <property type="project" value="InterPro"/>
</dbReference>
<dbReference type="KEGG" id="ncc:104966315"/>
<proteinExistence type="predicted"/>
<sequence length="292" mass="33053">MSCGREFQRRGAEWLKALDPMVVSRAEVLKDLVLIPVHTKPDDSLKELDELHDVVDSIREKWGTDNIMILGDFNADGRYLSKKKKDTIRISSAPYHWLIDDDIDTTSSNNNDHTYDRIVVFGESMLKAIVTGSAKPFNFQREFHLTDEETLSVSDHYPVEVELKQKAARKRKRKAPPAKGQTHKKGPQKKKAKLLEPPKKKAKLVAPQKKKAELVAPQKKKAELVAPQKKKADPVAPQKKKADPVAPQKKKKKKKADPVAPRKKKKKADPVAPQKKKKKKKKKADPVAPQKK</sequence>
<dbReference type="GO" id="GO:0005634">
    <property type="term" value="C:nucleus"/>
    <property type="evidence" value="ECO:0007669"/>
    <property type="project" value="TreeGrafter"/>
</dbReference>
<dbReference type="RefSeq" id="XP_010793805.1">
    <property type="nucleotide sequence ID" value="XM_010795503.1"/>
</dbReference>
<dbReference type="GeneID" id="104966315"/>
<dbReference type="InterPro" id="IPR036691">
    <property type="entry name" value="Endo/exonu/phosph_ase_sf"/>
</dbReference>
<dbReference type="PANTHER" id="PTHR11371">
    <property type="entry name" value="DEOXYRIBONUCLEASE"/>
    <property type="match status" value="1"/>
</dbReference>
<evidence type="ECO:0000313" key="4">
    <source>
        <dbReference type="Proteomes" id="UP000504611"/>
    </source>
</evidence>
<gene>
    <name evidence="5" type="primary">LOC104966315</name>
</gene>
<reference evidence="5" key="1">
    <citation type="submission" date="2025-08" db="UniProtKB">
        <authorList>
            <consortium name="RefSeq"/>
        </authorList>
    </citation>
    <scope>IDENTIFICATION</scope>
    <source>
        <tissue evidence="5">Muscle</tissue>
    </source>
</reference>
<keyword evidence="2" id="KW-0378">Hydrolase</keyword>
<dbReference type="PRINTS" id="PR00130">
    <property type="entry name" value="DNASEI"/>
</dbReference>
<dbReference type="InterPro" id="IPR016202">
    <property type="entry name" value="DNase_I"/>
</dbReference>
<feature type="compositionally biased region" description="Basic residues" evidence="3">
    <location>
        <begin position="274"/>
        <end position="283"/>
    </location>
</feature>
<dbReference type="AlphaFoldDB" id="A0A6I9Q003"/>
<dbReference type="GO" id="GO:0003677">
    <property type="term" value="F:DNA binding"/>
    <property type="evidence" value="ECO:0007669"/>
    <property type="project" value="TreeGrafter"/>
</dbReference>
<evidence type="ECO:0000256" key="2">
    <source>
        <dbReference type="ARBA" id="ARBA00022801"/>
    </source>
</evidence>
<protein>
    <submittedName>
        <fullName evidence="5">Deoxyribonuclease-1-like</fullName>
    </submittedName>
</protein>
<feature type="region of interest" description="Disordered" evidence="3">
    <location>
        <begin position="166"/>
        <end position="292"/>
    </location>
</feature>
<dbReference type="OrthoDB" id="8926866at2759"/>
<dbReference type="GO" id="GO:0004530">
    <property type="term" value="F:deoxyribonuclease I activity"/>
    <property type="evidence" value="ECO:0007669"/>
    <property type="project" value="TreeGrafter"/>
</dbReference>
<organism evidence="4 5">
    <name type="scientific">Notothenia coriiceps</name>
    <name type="common">black rockcod</name>
    <dbReference type="NCBI Taxonomy" id="8208"/>
    <lineage>
        <taxon>Eukaryota</taxon>
        <taxon>Metazoa</taxon>
        <taxon>Chordata</taxon>
        <taxon>Craniata</taxon>
        <taxon>Vertebrata</taxon>
        <taxon>Euteleostomi</taxon>
        <taxon>Actinopterygii</taxon>
        <taxon>Neopterygii</taxon>
        <taxon>Teleostei</taxon>
        <taxon>Neoteleostei</taxon>
        <taxon>Acanthomorphata</taxon>
        <taxon>Eupercaria</taxon>
        <taxon>Perciformes</taxon>
        <taxon>Notothenioidei</taxon>
        <taxon>Nototheniidae</taxon>
        <taxon>Notothenia</taxon>
    </lineage>
</organism>
<feature type="compositionally biased region" description="Basic residues" evidence="3">
    <location>
        <begin position="248"/>
        <end position="267"/>
    </location>
</feature>
<name>A0A6I9Q003_9TELE</name>
<keyword evidence="1" id="KW-0540">Nuclease</keyword>
<dbReference type="SUPFAM" id="SSF56219">
    <property type="entry name" value="DNase I-like"/>
    <property type="match status" value="1"/>
</dbReference>
<evidence type="ECO:0000313" key="5">
    <source>
        <dbReference type="RefSeq" id="XP_010793805.1"/>
    </source>
</evidence>
<keyword evidence="4" id="KW-1185">Reference proteome</keyword>
<accession>A0A6I9Q003</accession>